<feature type="domain" description="ZP-N" evidence="1">
    <location>
        <begin position="1"/>
        <end position="84"/>
    </location>
</feature>
<dbReference type="AlphaFoldDB" id="A0AAN8C9R8"/>
<evidence type="ECO:0000259" key="1">
    <source>
        <dbReference type="Pfam" id="PF23344"/>
    </source>
</evidence>
<dbReference type="PANTHER" id="PTHR11576">
    <property type="entry name" value="ZONA PELLUCIDA SPERM-BINDING PROTEIN 3"/>
    <property type="match status" value="1"/>
</dbReference>
<dbReference type="InterPro" id="IPR055356">
    <property type="entry name" value="ZP-N"/>
</dbReference>
<dbReference type="Proteomes" id="UP001335648">
    <property type="component" value="Unassembled WGS sequence"/>
</dbReference>
<reference evidence="2 3" key="1">
    <citation type="journal article" date="2023" name="Mol. Biol. Evol.">
        <title>Genomics of Secondarily Temperate Adaptation in the Only Non-Antarctic Icefish.</title>
        <authorList>
            <person name="Rivera-Colon A.G."/>
            <person name="Rayamajhi N."/>
            <person name="Minhas B.F."/>
            <person name="Madrigal G."/>
            <person name="Bilyk K.T."/>
            <person name="Yoon V."/>
            <person name="Hune M."/>
            <person name="Gregory S."/>
            <person name="Cheng C.H.C."/>
            <person name="Catchen J.M."/>
        </authorList>
    </citation>
    <scope>NUCLEOTIDE SEQUENCE [LARGE SCALE GENOMIC DNA]</scope>
    <source>
        <strain evidence="2">JC2023a</strain>
    </source>
</reference>
<gene>
    <name evidence="2" type="ORF">CesoFtcFv8_009274</name>
</gene>
<dbReference type="GO" id="GO:0031012">
    <property type="term" value="C:extracellular matrix"/>
    <property type="evidence" value="ECO:0007669"/>
    <property type="project" value="TreeGrafter"/>
</dbReference>
<organism evidence="2 3">
    <name type="scientific">Champsocephalus esox</name>
    <name type="common">pike icefish</name>
    <dbReference type="NCBI Taxonomy" id="159716"/>
    <lineage>
        <taxon>Eukaryota</taxon>
        <taxon>Metazoa</taxon>
        <taxon>Chordata</taxon>
        <taxon>Craniata</taxon>
        <taxon>Vertebrata</taxon>
        <taxon>Euteleostomi</taxon>
        <taxon>Actinopterygii</taxon>
        <taxon>Neopterygii</taxon>
        <taxon>Teleostei</taxon>
        <taxon>Neoteleostei</taxon>
        <taxon>Acanthomorphata</taxon>
        <taxon>Eupercaria</taxon>
        <taxon>Perciformes</taxon>
        <taxon>Notothenioidei</taxon>
        <taxon>Channichthyidae</taxon>
        <taxon>Champsocephalus</taxon>
    </lineage>
</organism>
<dbReference type="PANTHER" id="PTHR11576:SF26">
    <property type="entry name" value="ZONA PELLUCIDA GLYCOPROTEIN 3D TANDEM DUPLICATE 2"/>
    <property type="match status" value="1"/>
</dbReference>
<dbReference type="GO" id="GO:0032190">
    <property type="term" value="F:acrosin binding"/>
    <property type="evidence" value="ECO:0007669"/>
    <property type="project" value="TreeGrafter"/>
</dbReference>
<keyword evidence="3" id="KW-1185">Reference proteome</keyword>
<dbReference type="GO" id="GO:0035803">
    <property type="term" value="P:egg coat formation"/>
    <property type="evidence" value="ECO:0007669"/>
    <property type="project" value="TreeGrafter"/>
</dbReference>
<accession>A0AAN8C9R8</accession>
<evidence type="ECO:0000313" key="3">
    <source>
        <dbReference type="Proteomes" id="UP001335648"/>
    </source>
</evidence>
<dbReference type="GO" id="GO:0007339">
    <property type="term" value="P:binding of sperm to zona pellucida"/>
    <property type="evidence" value="ECO:0007669"/>
    <property type="project" value="TreeGrafter"/>
</dbReference>
<comment type="caution">
    <text evidence="2">The sequence shown here is derived from an EMBL/GenBank/DDBJ whole genome shotgun (WGS) entry which is preliminary data.</text>
</comment>
<protein>
    <recommendedName>
        <fullName evidence="1">ZP-N domain-containing protein</fullName>
    </recommendedName>
</protein>
<name>A0AAN8C9R8_9TELE</name>
<evidence type="ECO:0000313" key="2">
    <source>
        <dbReference type="EMBL" id="KAK5899845.1"/>
    </source>
</evidence>
<dbReference type="Gene3D" id="2.60.40.3210">
    <property type="entry name" value="Zona pellucida, ZP-N domain"/>
    <property type="match status" value="1"/>
</dbReference>
<sequence length="169" mass="19314">MYVRVRKEIFKYTDAWKSLKLGTCPVNKGTKDHYYFLYLLTDSCGFKTENNADFRVISNVANYQPNTVVLRDMPFTIPVQCTFPRLFHSKVGFYTEVKGGTVFKRTLTKEQLHPYSSLGLNKKLVKASKVSLQSKFITGTSKTSQKFGMTVLIFKDKVSTSSASQQIYM</sequence>
<dbReference type="GO" id="GO:2000344">
    <property type="term" value="P:positive regulation of acrosome reaction"/>
    <property type="evidence" value="ECO:0007669"/>
    <property type="project" value="TreeGrafter"/>
</dbReference>
<proteinExistence type="predicted"/>
<dbReference type="EMBL" id="JAULUE010002052">
    <property type="protein sequence ID" value="KAK5899845.1"/>
    <property type="molecule type" value="Genomic_DNA"/>
</dbReference>
<dbReference type="Pfam" id="PF23344">
    <property type="entry name" value="ZP-N"/>
    <property type="match status" value="1"/>
</dbReference>